<evidence type="ECO:0000313" key="3">
    <source>
        <dbReference type="Proteomes" id="UP000245890"/>
    </source>
</evidence>
<dbReference type="Proteomes" id="UP000245890">
    <property type="component" value="Unassembled WGS sequence"/>
</dbReference>
<keyword evidence="3" id="KW-1185">Reference proteome</keyword>
<accession>A0A2U0SF21</accession>
<proteinExistence type="predicted"/>
<comment type="caution">
    <text evidence="2">The sequence shown here is derived from an EMBL/GenBank/DDBJ whole genome shotgun (WGS) entry which is preliminary data.</text>
</comment>
<dbReference type="EMBL" id="QENQ01000001">
    <property type="protein sequence ID" value="PVX29930.1"/>
    <property type="molecule type" value="Genomic_DNA"/>
</dbReference>
<protein>
    <recommendedName>
        <fullName evidence="4">Glycerophosphoryl diester phosphodiesterase membrane domain-containing protein</fullName>
    </recommendedName>
</protein>
<name>A0A2U0SF21_9SPHN</name>
<reference evidence="2 3" key="1">
    <citation type="submission" date="2018-05" db="EMBL/GenBank/DDBJ databases">
        <title>Description of Sphingomonas pokkalii sp nov, isolated from the rhizosphere of saline tolerant pokkali rice and its draft genome analysis.</title>
        <authorList>
            <person name="Menon R."/>
            <person name="Kumari S."/>
            <person name="Rameshkumar N."/>
        </authorList>
    </citation>
    <scope>NUCLEOTIDE SEQUENCE [LARGE SCALE GENOMIC DNA]</scope>
    <source>
        <strain evidence="2 3">L3B27</strain>
    </source>
</reference>
<sequence length="198" mass="20559">MAIPWLTIDAGGLDPRLDSVASLGSVFAQFLLTSALLRREGMHHAWGKPGRVATYVVQGVVTVLCLMAGALLLIVPAIYLYARWLVVLPLVIGEGLGVRGALRTSWHRMGPWIGPAMVAVAAIFAPAALLCLGVLSFFGLDAPLPLWPVLASDIVIPTCMVGSWVLAVAAHLLLAPPDPAAGAGAATDAPYMPPASPA</sequence>
<keyword evidence="1" id="KW-0472">Membrane</keyword>
<feature type="transmembrane region" description="Helical" evidence="1">
    <location>
        <begin position="52"/>
        <end position="75"/>
    </location>
</feature>
<gene>
    <name evidence="2" type="ORF">DD559_11795</name>
</gene>
<keyword evidence="1" id="KW-1133">Transmembrane helix</keyword>
<dbReference type="AlphaFoldDB" id="A0A2U0SF21"/>
<keyword evidence="1" id="KW-0812">Transmembrane</keyword>
<feature type="transmembrane region" description="Helical" evidence="1">
    <location>
        <begin position="81"/>
        <end position="102"/>
    </location>
</feature>
<organism evidence="2 3">
    <name type="scientific">Sphingomonas pokkalii</name>
    <dbReference type="NCBI Taxonomy" id="2175090"/>
    <lineage>
        <taxon>Bacteria</taxon>
        <taxon>Pseudomonadati</taxon>
        <taxon>Pseudomonadota</taxon>
        <taxon>Alphaproteobacteria</taxon>
        <taxon>Sphingomonadales</taxon>
        <taxon>Sphingomonadaceae</taxon>
        <taxon>Sphingomonas</taxon>
    </lineage>
</organism>
<feature type="transmembrane region" description="Helical" evidence="1">
    <location>
        <begin position="114"/>
        <end position="139"/>
    </location>
</feature>
<evidence type="ECO:0008006" key="4">
    <source>
        <dbReference type="Google" id="ProtNLM"/>
    </source>
</evidence>
<evidence type="ECO:0000313" key="2">
    <source>
        <dbReference type="EMBL" id="PVX29930.1"/>
    </source>
</evidence>
<evidence type="ECO:0000256" key="1">
    <source>
        <dbReference type="SAM" id="Phobius"/>
    </source>
</evidence>
<feature type="transmembrane region" description="Helical" evidence="1">
    <location>
        <begin position="154"/>
        <end position="174"/>
    </location>
</feature>